<dbReference type="SUPFAM" id="SSF52058">
    <property type="entry name" value="L domain-like"/>
    <property type="match status" value="1"/>
</dbReference>
<feature type="region of interest" description="Disordered" evidence="1">
    <location>
        <begin position="1"/>
        <end position="41"/>
    </location>
</feature>
<reference evidence="3" key="1">
    <citation type="journal article" date="2023" name="Commun. Biol.">
        <title>Genome analysis of Parmales, the sister group of diatoms, reveals the evolutionary specialization of diatoms from phago-mixotrophs to photoautotrophs.</title>
        <authorList>
            <person name="Ban H."/>
            <person name="Sato S."/>
            <person name="Yoshikawa S."/>
            <person name="Yamada K."/>
            <person name="Nakamura Y."/>
            <person name="Ichinomiya M."/>
            <person name="Sato N."/>
            <person name="Blanc-Mathieu R."/>
            <person name="Endo H."/>
            <person name="Kuwata A."/>
            <person name="Ogata H."/>
        </authorList>
    </citation>
    <scope>NUCLEOTIDE SEQUENCE [LARGE SCALE GENOMIC DNA]</scope>
    <source>
        <strain evidence="3">NIES 3701</strain>
    </source>
</reference>
<evidence type="ECO:0000313" key="3">
    <source>
        <dbReference type="Proteomes" id="UP001165085"/>
    </source>
</evidence>
<evidence type="ECO:0000313" key="2">
    <source>
        <dbReference type="EMBL" id="GMH52745.1"/>
    </source>
</evidence>
<comment type="caution">
    <text evidence="2">The sequence shown here is derived from an EMBL/GenBank/DDBJ whole genome shotgun (WGS) entry which is preliminary data.</text>
</comment>
<accession>A0A9W7DSL1</accession>
<dbReference type="InterPro" id="IPR032675">
    <property type="entry name" value="LRR_dom_sf"/>
</dbReference>
<dbReference type="Gene3D" id="3.80.10.10">
    <property type="entry name" value="Ribonuclease Inhibitor"/>
    <property type="match status" value="1"/>
</dbReference>
<dbReference type="AlphaFoldDB" id="A0A9W7DSL1"/>
<feature type="compositionally biased region" description="Polar residues" evidence="1">
    <location>
        <begin position="1"/>
        <end position="14"/>
    </location>
</feature>
<gene>
    <name evidence="2" type="ORF">TrST_g13547</name>
</gene>
<protein>
    <submittedName>
        <fullName evidence="2">Uncharacterized protein</fullName>
    </submittedName>
</protein>
<keyword evidence="3" id="KW-1185">Reference proteome</keyword>
<dbReference type="InterPro" id="IPR026906">
    <property type="entry name" value="LRR_5"/>
</dbReference>
<sequence>MSSRTVPTQVSEVSEQARLRKESTNATNDSSVSTASPTSSSTKKSTALLTKIVSDFIHTEDFHVLFLPYIPVDTLMSMMSVSRQWKVLVEKSISEKVKTSDLVVLGNAHPAHPKNIRLVTRVVFLLNVTRIPLCRCSNFCSLSSLDIPEGVSYIGEHAFENCFSLKTATFPSTLRTISTYAFSSCISLESVDLRHTRLEDIGSFAFRGCAELISMRLPDSPIVFGQHSFARCFKLVPEILLCPRVSAYNNKRVACYLRASQD</sequence>
<evidence type="ECO:0000256" key="1">
    <source>
        <dbReference type="SAM" id="MobiDB-lite"/>
    </source>
</evidence>
<organism evidence="2 3">
    <name type="scientific">Triparma strigata</name>
    <dbReference type="NCBI Taxonomy" id="1606541"/>
    <lineage>
        <taxon>Eukaryota</taxon>
        <taxon>Sar</taxon>
        <taxon>Stramenopiles</taxon>
        <taxon>Ochrophyta</taxon>
        <taxon>Bolidophyceae</taxon>
        <taxon>Parmales</taxon>
        <taxon>Triparmaceae</taxon>
        <taxon>Triparma</taxon>
    </lineage>
</organism>
<dbReference type="Pfam" id="PF13306">
    <property type="entry name" value="LRR_5"/>
    <property type="match status" value="1"/>
</dbReference>
<dbReference type="OrthoDB" id="10671970at2759"/>
<proteinExistence type="predicted"/>
<dbReference type="PANTHER" id="PTHR45661:SF3">
    <property type="entry name" value="IG-LIKE DOMAIN-CONTAINING PROTEIN"/>
    <property type="match status" value="1"/>
</dbReference>
<dbReference type="PANTHER" id="PTHR45661">
    <property type="entry name" value="SURFACE ANTIGEN"/>
    <property type="match status" value="1"/>
</dbReference>
<dbReference type="InterPro" id="IPR053139">
    <property type="entry name" value="Surface_bspA-like"/>
</dbReference>
<dbReference type="Proteomes" id="UP001165085">
    <property type="component" value="Unassembled WGS sequence"/>
</dbReference>
<name>A0A9W7DSL1_9STRA</name>
<dbReference type="EMBL" id="BRXY01000013">
    <property type="protein sequence ID" value="GMH52745.1"/>
    <property type="molecule type" value="Genomic_DNA"/>
</dbReference>
<feature type="compositionally biased region" description="Low complexity" evidence="1">
    <location>
        <begin position="30"/>
        <end position="41"/>
    </location>
</feature>